<evidence type="ECO:0000259" key="3">
    <source>
        <dbReference type="SMART" id="SM00645"/>
    </source>
</evidence>
<dbReference type="SUPFAM" id="SSF54001">
    <property type="entry name" value="Cysteine proteinases"/>
    <property type="match status" value="1"/>
</dbReference>
<reference evidence="4" key="1">
    <citation type="submission" date="2022-11" db="EMBL/GenBank/DDBJ databases">
        <title>Centuries of genome instability and evolution in soft-shell clam transmissible cancer (bioRxiv).</title>
        <authorList>
            <person name="Hart S.F.M."/>
            <person name="Yonemitsu M.A."/>
            <person name="Giersch R.M."/>
            <person name="Beal B.F."/>
            <person name="Arriagada G."/>
            <person name="Davis B.W."/>
            <person name="Ostrander E.A."/>
            <person name="Goff S.P."/>
            <person name="Metzger M.J."/>
        </authorList>
    </citation>
    <scope>NUCLEOTIDE SEQUENCE</scope>
    <source>
        <strain evidence="4">MELC-2E11</strain>
        <tissue evidence="4">Siphon/mantle</tissue>
    </source>
</reference>
<comment type="similarity">
    <text evidence="1">Belongs to the peptidase C1 family.</text>
</comment>
<keyword evidence="2" id="KW-1015">Disulfide bond</keyword>
<keyword evidence="5" id="KW-1185">Reference proteome</keyword>
<dbReference type="PANTHER" id="PTHR12411">
    <property type="entry name" value="CYSTEINE PROTEASE FAMILY C1-RELATED"/>
    <property type="match status" value="1"/>
</dbReference>
<dbReference type="InterPro" id="IPR000668">
    <property type="entry name" value="Peptidase_C1A_C"/>
</dbReference>
<sequence>RRCGSAGWAFSSVNEGQHFRKSGTLVSLSEQQLVDCSRSYGNNGCKGGLMDKAFNYIEGAGGIEGELDYPFFPFPWSVSDSIFRKFHCKFQKSKVKATVTGSTLVTKGSESALQAAVATVGPVDSTCTPDSLNHGVLVVGYGSSPKDYWLVKNSWGKGWGKQGYIWIARNHGN</sequence>
<dbReference type="PROSITE" id="PS00640">
    <property type="entry name" value="THIOL_PROTEASE_ASN"/>
    <property type="match status" value="1"/>
</dbReference>
<dbReference type="Proteomes" id="UP001164746">
    <property type="component" value="Chromosome 6"/>
</dbReference>
<organism evidence="4 5">
    <name type="scientific">Mya arenaria</name>
    <name type="common">Soft-shell clam</name>
    <dbReference type="NCBI Taxonomy" id="6604"/>
    <lineage>
        <taxon>Eukaryota</taxon>
        <taxon>Metazoa</taxon>
        <taxon>Spiralia</taxon>
        <taxon>Lophotrochozoa</taxon>
        <taxon>Mollusca</taxon>
        <taxon>Bivalvia</taxon>
        <taxon>Autobranchia</taxon>
        <taxon>Heteroconchia</taxon>
        <taxon>Euheterodonta</taxon>
        <taxon>Imparidentia</taxon>
        <taxon>Neoheterodontei</taxon>
        <taxon>Myida</taxon>
        <taxon>Myoidea</taxon>
        <taxon>Myidae</taxon>
        <taxon>Mya</taxon>
    </lineage>
</organism>
<evidence type="ECO:0000256" key="2">
    <source>
        <dbReference type="ARBA" id="ARBA00023157"/>
    </source>
</evidence>
<feature type="non-terminal residue" evidence="4">
    <location>
        <position position="1"/>
    </location>
</feature>
<evidence type="ECO:0000313" key="4">
    <source>
        <dbReference type="EMBL" id="WAR09038.1"/>
    </source>
</evidence>
<dbReference type="PROSITE" id="PS00639">
    <property type="entry name" value="THIOL_PROTEASE_HIS"/>
    <property type="match status" value="1"/>
</dbReference>
<dbReference type="InterPro" id="IPR025660">
    <property type="entry name" value="Pept_his_AS"/>
</dbReference>
<dbReference type="Gene3D" id="3.90.70.10">
    <property type="entry name" value="Cysteine proteinases"/>
    <property type="match status" value="1"/>
</dbReference>
<dbReference type="Pfam" id="PF00112">
    <property type="entry name" value="Peptidase_C1"/>
    <property type="match status" value="2"/>
</dbReference>
<dbReference type="EMBL" id="CP111017">
    <property type="protein sequence ID" value="WAR09038.1"/>
    <property type="molecule type" value="Genomic_DNA"/>
</dbReference>
<dbReference type="InterPro" id="IPR013128">
    <property type="entry name" value="Peptidase_C1A"/>
</dbReference>
<name>A0ABY7EK63_MYAAR</name>
<gene>
    <name evidence="4" type="ORF">MAR_018996</name>
</gene>
<dbReference type="InterPro" id="IPR038765">
    <property type="entry name" value="Papain-like_cys_pep_sf"/>
</dbReference>
<accession>A0ABY7EK63</accession>
<evidence type="ECO:0000313" key="5">
    <source>
        <dbReference type="Proteomes" id="UP001164746"/>
    </source>
</evidence>
<feature type="domain" description="Peptidase C1A papain C-terminal" evidence="3">
    <location>
        <begin position="1"/>
        <end position="173"/>
    </location>
</feature>
<dbReference type="CDD" id="cd02248">
    <property type="entry name" value="Peptidase_C1A"/>
    <property type="match status" value="1"/>
</dbReference>
<dbReference type="InterPro" id="IPR025661">
    <property type="entry name" value="Pept_asp_AS"/>
</dbReference>
<proteinExistence type="inferred from homology"/>
<protein>
    <submittedName>
        <fullName evidence="4">CATL-like protein</fullName>
    </submittedName>
</protein>
<evidence type="ECO:0000256" key="1">
    <source>
        <dbReference type="ARBA" id="ARBA00008455"/>
    </source>
</evidence>
<dbReference type="SMART" id="SM00645">
    <property type="entry name" value="Pept_C1"/>
    <property type="match status" value="1"/>
</dbReference>
<feature type="non-terminal residue" evidence="4">
    <location>
        <position position="173"/>
    </location>
</feature>
<dbReference type="InterPro" id="IPR039417">
    <property type="entry name" value="Peptidase_C1A_papain-like"/>
</dbReference>